<dbReference type="InterPro" id="IPR027417">
    <property type="entry name" value="P-loop_NTPase"/>
</dbReference>
<proteinExistence type="predicted"/>
<evidence type="ECO:0000313" key="5">
    <source>
        <dbReference type="EMBL" id="GAH72218.1"/>
    </source>
</evidence>
<reference evidence="5" key="1">
    <citation type="journal article" date="2014" name="Front. Microbiol.">
        <title>High frequency of phylogenetically diverse reductive dehalogenase-homologous genes in deep subseafloor sedimentary metagenomes.</title>
        <authorList>
            <person name="Kawai M."/>
            <person name="Futagami T."/>
            <person name="Toyoda A."/>
            <person name="Takaki Y."/>
            <person name="Nishi S."/>
            <person name="Hori S."/>
            <person name="Arai W."/>
            <person name="Tsubouchi T."/>
            <person name="Morono Y."/>
            <person name="Uchiyama I."/>
            <person name="Ito T."/>
            <person name="Fujiyama A."/>
            <person name="Inagaki F."/>
            <person name="Takami H."/>
        </authorList>
    </citation>
    <scope>NUCLEOTIDE SEQUENCE</scope>
    <source>
        <strain evidence="5">Expedition CK06-06</strain>
    </source>
</reference>
<keyword evidence="3" id="KW-0067">ATP-binding</keyword>
<dbReference type="GO" id="GO:0005524">
    <property type="term" value="F:ATP binding"/>
    <property type="evidence" value="ECO:0007669"/>
    <property type="project" value="UniProtKB-KW"/>
</dbReference>
<dbReference type="InterPro" id="IPR003439">
    <property type="entry name" value="ABC_transporter-like_ATP-bd"/>
</dbReference>
<comment type="caution">
    <text evidence="5">The sequence shown here is derived from an EMBL/GenBank/DDBJ whole genome shotgun (WGS) entry which is preliminary data.</text>
</comment>
<protein>
    <recommendedName>
        <fullName evidence="4">ABC transporter domain-containing protein</fullName>
    </recommendedName>
</protein>
<dbReference type="GO" id="GO:0016887">
    <property type="term" value="F:ATP hydrolysis activity"/>
    <property type="evidence" value="ECO:0007669"/>
    <property type="project" value="InterPro"/>
</dbReference>
<feature type="non-terminal residue" evidence="5">
    <location>
        <position position="65"/>
    </location>
</feature>
<accession>X1JQY3</accession>
<dbReference type="SUPFAM" id="SSF52540">
    <property type="entry name" value="P-loop containing nucleoside triphosphate hydrolases"/>
    <property type="match status" value="1"/>
</dbReference>
<name>X1JQY3_9ZZZZ</name>
<dbReference type="PANTHER" id="PTHR43553">
    <property type="entry name" value="HEAVY METAL TRANSPORTER"/>
    <property type="match status" value="1"/>
</dbReference>
<evidence type="ECO:0000256" key="2">
    <source>
        <dbReference type="ARBA" id="ARBA00022741"/>
    </source>
</evidence>
<evidence type="ECO:0000259" key="4">
    <source>
        <dbReference type="Pfam" id="PF00005"/>
    </source>
</evidence>
<keyword evidence="2" id="KW-0547">Nucleotide-binding</keyword>
<keyword evidence="1" id="KW-0813">Transport</keyword>
<dbReference type="GO" id="GO:0043190">
    <property type="term" value="C:ATP-binding cassette (ABC) transporter complex"/>
    <property type="evidence" value="ECO:0007669"/>
    <property type="project" value="TreeGrafter"/>
</dbReference>
<gene>
    <name evidence="5" type="ORF">S03H2_41720</name>
</gene>
<dbReference type="EMBL" id="BARU01025931">
    <property type="protein sequence ID" value="GAH72218.1"/>
    <property type="molecule type" value="Genomic_DNA"/>
</dbReference>
<organism evidence="5">
    <name type="scientific">marine sediment metagenome</name>
    <dbReference type="NCBI Taxonomy" id="412755"/>
    <lineage>
        <taxon>unclassified sequences</taxon>
        <taxon>metagenomes</taxon>
        <taxon>ecological metagenomes</taxon>
    </lineage>
</organism>
<evidence type="ECO:0000256" key="3">
    <source>
        <dbReference type="ARBA" id="ARBA00022840"/>
    </source>
</evidence>
<dbReference type="GO" id="GO:0042626">
    <property type="term" value="F:ATPase-coupled transmembrane transporter activity"/>
    <property type="evidence" value="ECO:0007669"/>
    <property type="project" value="TreeGrafter"/>
</dbReference>
<dbReference type="Gene3D" id="3.40.50.300">
    <property type="entry name" value="P-loop containing nucleotide triphosphate hydrolases"/>
    <property type="match status" value="1"/>
</dbReference>
<dbReference type="PANTHER" id="PTHR43553:SF24">
    <property type="entry name" value="ENERGY-COUPLING FACTOR TRANSPORTER ATP-BINDING PROTEIN ECFA1"/>
    <property type="match status" value="1"/>
</dbReference>
<dbReference type="Pfam" id="PF00005">
    <property type="entry name" value="ABC_tran"/>
    <property type="match status" value="1"/>
</dbReference>
<evidence type="ECO:0000256" key="1">
    <source>
        <dbReference type="ARBA" id="ARBA00022448"/>
    </source>
</evidence>
<dbReference type="AlphaFoldDB" id="X1JQY3"/>
<feature type="domain" description="ABC transporter" evidence="4">
    <location>
        <begin position="22"/>
        <end position="64"/>
    </location>
</feature>
<sequence>MAEPSLELVDVRYRYHAGAEALRGVTFSVAAGERVGLVGPNGAGKSTLLLTIAGFLPAEGRIRVA</sequence>
<dbReference type="InterPro" id="IPR050095">
    <property type="entry name" value="ECF_ABC_transporter_ATP-bd"/>
</dbReference>